<evidence type="ECO:0000313" key="1">
    <source>
        <dbReference type="EMBL" id="AHJ86920.2"/>
    </source>
</evidence>
<dbReference type="KEGG" id="vg:23681082"/>
<dbReference type="EMBL" id="KJ000058">
    <property type="protein sequence ID" value="AHJ86920.2"/>
    <property type="molecule type" value="Genomic_DNA"/>
</dbReference>
<gene>
    <name evidence="1" type="ORF">STP4a_065</name>
</gene>
<name>A0A0B4L907_9CAUD</name>
<organism evidence="1 2">
    <name type="scientific">Salmonella phage STP4-a</name>
    <dbReference type="NCBI Taxonomy" id="1445860"/>
    <lineage>
        <taxon>Viruses</taxon>
        <taxon>Duplodnaviria</taxon>
        <taxon>Heunggongvirae</taxon>
        <taxon>Uroviricota</taxon>
        <taxon>Caudoviricetes</taxon>
        <taxon>Pantevenvirales</taxon>
        <taxon>Straboviridae</taxon>
        <taxon>Tevenvirinae</taxon>
        <taxon>Gelderlandvirus</taxon>
        <taxon>Gelderlandvirus stp4a</taxon>
    </lineage>
</organism>
<reference evidence="1" key="1">
    <citation type="submission" date="2015-06" db="EMBL/GenBank/DDBJ databases">
        <title>Genomic characterization of STP4-a, a novel T4 virulent phage infecting Salmonella.</title>
        <authorList>
            <person name="Li M."/>
            <person name="Wang J."/>
            <person name="Lin H."/>
            <person name="Han F."/>
        </authorList>
    </citation>
    <scope>NUCLEOTIDE SEQUENCE [LARGE SCALE GENOMIC DNA]</scope>
</reference>
<accession>A0A0B4L907</accession>
<dbReference type="RefSeq" id="YP_009126272.2">
    <property type="nucleotide sequence ID" value="NC_026607.2"/>
</dbReference>
<dbReference type="Proteomes" id="UP000032000">
    <property type="component" value="Segment"/>
</dbReference>
<protein>
    <submittedName>
        <fullName evidence="1">Uncharacterized protein</fullName>
    </submittedName>
</protein>
<dbReference type="GeneID" id="23681082"/>
<sequence>MQIHYPWIHELQVYMYSYIERFGEEFPALYAFIFFGQY</sequence>
<evidence type="ECO:0000313" key="2">
    <source>
        <dbReference type="Proteomes" id="UP000032000"/>
    </source>
</evidence>
<proteinExistence type="predicted"/>
<keyword evidence="2" id="KW-1185">Reference proteome</keyword>